<dbReference type="PRINTS" id="PR00598">
    <property type="entry name" value="HTHMARR"/>
</dbReference>
<dbReference type="PANTHER" id="PTHR42756:SF1">
    <property type="entry name" value="TRANSCRIPTIONAL REPRESSOR OF EMRAB OPERON"/>
    <property type="match status" value="1"/>
</dbReference>
<keyword evidence="2" id="KW-0238">DNA-binding</keyword>
<keyword evidence="1" id="KW-0805">Transcription regulation</keyword>
<evidence type="ECO:0000256" key="3">
    <source>
        <dbReference type="ARBA" id="ARBA00023163"/>
    </source>
</evidence>
<proteinExistence type="predicted"/>
<dbReference type="Proteomes" id="UP000305131">
    <property type="component" value="Unassembled WGS sequence"/>
</dbReference>
<dbReference type="InterPro" id="IPR036390">
    <property type="entry name" value="WH_DNA-bd_sf"/>
</dbReference>
<dbReference type="SUPFAM" id="SSF46785">
    <property type="entry name" value="Winged helix' DNA-binding domain"/>
    <property type="match status" value="1"/>
</dbReference>
<evidence type="ECO:0000313" key="7">
    <source>
        <dbReference type="Proteomes" id="UP000305131"/>
    </source>
</evidence>
<accession>A0A6C1KAZ6</accession>
<name>A0A6C1KAZ6_XANAU</name>
<keyword evidence="3" id="KW-0804">Transcription</keyword>
<dbReference type="Gene3D" id="1.10.10.10">
    <property type="entry name" value="Winged helix-like DNA-binding domain superfamily/Winged helix DNA-binding domain"/>
    <property type="match status" value="1"/>
</dbReference>
<dbReference type="PROSITE" id="PS50995">
    <property type="entry name" value="HTH_MARR_2"/>
    <property type="match status" value="1"/>
</dbReference>
<dbReference type="AlphaFoldDB" id="A0A6C1KAZ6"/>
<dbReference type="Pfam" id="PF12802">
    <property type="entry name" value="MarR_2"/>
    <property type="match status" value="1"/>
</dbReference>
<dbReference type="PANTHER" id="PTHR42756">
    <property type="entry name" value="TRANSCRIPTIONAL REGULATOR, MARR"/>
    <property type="match status" value="1"/>
</dbReference>
<dbReference type="EMBL" id="VAUP01000042">
    <property type="protein sequence ID" value="TLX40757.1"/>
    <property type="molecule type" value="Genomic_DNA"/>
</dbReference>
<dbReference type="SMART" id="SM00347">
    <property type="entry name" value="HTH_MARR"/>
    <property type="match status" value="1"/>
</dbReference>
<feature type="region of interest" description="Disordered" evidence="4">
    <location>
        <begin position="1"/>
        <end position="22"/>
    </location>
</feature>
<dbReference type="InterPro" id="IPR000835">
    <property type="entry name" value="HTH_MarR-typ"/>
</dbReference>
<gene>
    <name evidence="6" type="ORF">FBQ73_22210</name>
</gene>
<dbReference type="GO" id="GO:0003677">
    <property type="term" value="F:DNA binding"/>
    <property type="evidence" value="ECO:0007669"/>
    <property type="project" value="UniProtKB-KW"/>
</dbReference>
<sequence length="173" mass="18778">MAGVTKSQAKSNVSKASVENAAGEGWPLSDRPGFLARRVHQIHVSLFSELCAPFGVTPVQYSLLSALAGREAADQTTLSRIVALDRTTTTGALKRLETRGLVRRGTSATDRRSQSCALTEDGRRLLEEMEAMARKAHAATVEMLSPEEQGQFIEIMKKIVATHGGRQTPFDLL</sequence>
<comment type="caution">
    <text evidence="6">The sequence shown here is derived from an EMBL/GenBank/DDBJ whole genome shotgun (WGS) entry which is preliminary data.</text>
</comment>
<evidence type="ECO:0000256" key="4">
    <source>
        <dbReference type="SAM" id="MobiDB-lite"/>
    </source>
</evidence>
<feature type="domain" description="HTH marR-type" evidence="5">
    <location>
        <begin position="32"/>
        <end position="161"/>
    </location>
</feature>
<protein>
    <submittedName>
        <fullName evidence="6">MarR family transcriptional regulator</fullName>
    </submittedName>
</protein>
<evidence type="ECO:0000256" key="2">
    <source>
        <dbReference type="ARBA" id="ARBA00023125"/>
    </source>
</evidence>
<dbReference type="InterPro" id="IPR036388">
    <property type="entry name" value="WH-like_DNA-bd_sf"/>
</dbReference>
<feature type="compositionally biased region" description="Polar residues" evidence="4">
    <location>
        <begin position="1"/>
        <end position="17"/>
    </location>
</feature>
<organism evidence="6 7">
    <name type="scientific">Xanthobacter autotrophicus</name>
    <dbReference type="NCBI Taxonomy" id="280"/>
    <lineage>
        <taxon>Bacteria</taxon>
        <taxon>Pseudomonadati</taxon>
        <taxon>Pseudomonadota</taxon>
        <taxon>Alphaproteobacteria</taxon>
        <taxon>Hyphomicrobiales</taxon>
        <taxon>Xanthobacteraceae</taxon>
        <taxon>Xanthobacter</taxon>
    </lineage>
</organism>
<dbReference type="OrthoDB" id="7349109at2"/>
<dbReference type="GO" id="GO:0003700">
    <property type="term" value="F:DNA-binding transcription factor activity"/>
    <property type="evidence" value="ECO:0007669"/>
    <property type="project" value="InterPro"/>
</dbReference>
<reference evidence="6 7" key="1">
    <citation type="submission" date="2019-05" db="EMBL/GenBank/DDBJ databases">
        <authorList>
            <person name="Zhou X."/>
        </authorList>
    </citation>
    <scope>NUCLEOTIDE SEQUENCE [LARGE SCALE GENOMIC DNA]</scope>
    <source>
        <strain evidence="6 7">DSM 432</strain>
    </source>
</reference>
<evidence type="ECO:0000259" key="5">
    <source>
        <dbReference type="PROSITE" id="PS50995"/>
    </source>
</evidence>
<evidence type="ECO:0000256" key="1">
    <source>
        <dbReference type="ARBA" id="ARBA00023015"/>
    </source>
</evidence>
<evidence type="ECO:0000313" key="6">
    <source>
        <dbReference type="EMBL" id="TLX40757.1"/>
    </source>
</evidence>